<comment type="catalytic activity">
    <reaction evidence="3">
        <text>RX + glutathione = an S-substituted glutathione + a halide anion + H(+)</text>
        <dbReference type="Rhea" id="RHEA:16437"/>
        <dbReference type="ChEBI" id="CHEBI:15378"/>
        <dbReference type="ChEBI" id="CHEBI:16042"/>
        <dbReference type="ChEBI" id="CHEBI:17792"/>
        <dbReference type="ChEBI" id="CHEBI:57925"/>
        <dbReference type="ChEBI" id="CHEBI:90779"/>
        <dbReference type="EC" id="2.5.1.18"/>
    </reaction>
</comment>
<dbReference type="InterPro" id="IPR036282">
    <property type="entry name" value="Glutathione-S-Trfase_C_sf"/>
</dbReference>
<dbReference type="Gene3D" id="3.40.30.10">
    <property type="entry name" value="Glutaredoxin"/>
    <property type="match status" value="1"/>
</dbReference>
<keyword evidence="2 6" id="KW-0808">Transferase</keyword>
<organism evidence="6 7">
    <name type="scientific">Aureimonas ureilytica</name>
    <dbReference type="NCBI Taxonomy" id="401562"/>
    <lineage>
        <taxon>Bacteria</taxon>
        <taxon>Pseudomonadati</taxon>
        <taxon>Pseudomonadota</taxon>
        <taxon>Alphaproteobacteria</taxon>
        <taxon>Hyphomicrobiales</taxon>
        <taxon>Aurantimonadaceae</taxon>
        <taxon>Aureimonas</taxon>
    </lineage>
</organism>
<accession>A0A175R3N8</accession>
<gene>
    <name evidence="6" type="ORF">NS226_19995</name>
</gene>
<dbReference type="CDD" id="cd03046">
    <property type="entry name" value="GST_N_GTT1_like"/>
    <property type="match status" value="1"/>
</dbReference>
<dbReference type="GO" id="GO:0004601">
    <property type="term" value="F:peroxidase activity"/>
    <property type="evidence" value="ECO:0007669"/>
    <property type="project" value="UniProtKB-ARBA"/>
</dbReference>
<dbReference type="PANTHER" id="PTHR44051">
    <property type="entry name" value="GLUTATHIONE S-TRANSFERASE-RELATED"/>
    <property type="match status" value="1"/>
</dbReference>
<dbReference type="PATRIC" id="fig|401562.3.peg.4420"/>
<dbReference type="Proteomes" id="UP000078272">
    <property type="component" value="Unassembled WGS sequence"/>
</dbReference>
<evidence type="ECO:0000259" key="5">
    <source>
        <dbReference type="PROSITE" id="PS50404"/>
    </source>
</evidence>
<dbReference type="STRING" id="401562.NS365_06340"/>
<dbReference type="InterPro" id="IPR004046">
    <property type="entry name" value="GST_C"/>
</dbReference>
<feature type="domain" description="GST N-terminal" evidence="5">
    <location>
        <begin position="1"/>
        <end position="80"/>
    </location>
</feature>
<evidence type="ECO:0000256" key="2">
    <source>
        <dbReference type="ARBA" id="ARBA00022679"/>
    </source>
</evidence>
<dbReference type="SFLD" id="SFLDS00019">
    <property type="entry name" value="Glutathione_Transferase_(cytos"/>
    <property type="match status" value="1"/>
</dbReference>
<proteinExistence type="inferred from homology"/>
<dbReference type="GO" id="GO:0004364">
    <property type="term" value="F:glutathione transferase activity"/>
    <property type="evidence" value="ECO:0007669"/>
    <property type="project" value="UniProtKB-EC"/>
</dbReference>
<dbReference type="FunFam" id="3.40.30.10:FF:000156">
    <property type="entry name" value="Glutathione S-transferase 1"/>
    <property type="match status" value="1"/>
</dbReference>
<dbReference type="GO" id="GO:0005737">
    <property type="term" value="C:cytoplasm"/>
    <property type="evidence" value="ECO:0007669"/>
    <property type="project" value="UniProtKB-ARBA"/>
</dbReference>
<dbReference type="EC" id="2.5.1.18" evidence="1"/>
<dbReference type="PANTHER" id="PTHR44051:SF9">
    <property type="entry name" value="GLUTATHIONE S-TRANSFERASE 1"/>
    <property type="match status" value="1"/>
</dbReference>
<sequence length="219" mass="24309">MITIHHLENSRSQRILWLLEELGLRYEVTSYKRLPSLAAPPELKQVHPLGKSPVLTDGGLTLAETGAIVTYLAETYGAGRLQPDRGSPEWWRMQHFLHHAEGSAMPPLFMKLVFARIPAQAPFVVRPVAKALMRGVDRHLLAPRLADLFDYWNAALADTSWFAGPDLTLADIMMSFPLEAAGSRVGFEGRRNLPAFLERIHARPAYGAALARGGPYAYA</sequence>
<dbReference type="OrthoDB" id="9810080at2"/>
<dbReference type="Pfam" id="PF02798">
    <property type="entry name" value="GST_N"/>
    <property type="match status" value="1"/>
</dbReference>
<dbReference type="EMBL" id="LDPZ01000060">
    <property type="protein sequence ID" value="KTQ85395.1"/>
    <property type="molecule type" value="Genomic_DNA"/>
</dbReference>
<dbReference type="SFLD" id="SFLDG00358">
    <property type="entry name" value="Main_(cytGST)"/>
    <property type="match status" value="1"/>
</dbReference>
<comment type="caution">
    <text evidence="6">The sequence shown here is derived from an EMBL/GenBank/DDBJ whole genome shotgun (WGS) entry which is preliminary data.</text>
</comment>
<dbReference type="SUPFAM" id="SSF52833">
    <property type="entry name" value="Thioredoxin-like"/>
    <property type="match status" value="1"/>
</dbReference>
<dbReference type="Gene3D" id="1.20.1050.10">
    <property type="match status" value="1"/>
</dbReference>
<dbReference type="SFLD" id="SFLDG01150">
    <property type="entry name" value="Main.1:_Beta-like"/>
    <property type="match status" value="1"/>
</dbReference>
<dbReference type="InterPro" id="IPR036249">
    <property type="entry name" value="Thioredoxin-like_sf"/>
</dbReference>
<protein>
    <recommendedName>
        <fullName evidence="1">glutathione transferase</fullName>
        <ecNumber evidence="1">2.5.1.18</ecNumber>
    </recommendedName>
</protein>
<dbReference type="SUPFAM" id="SSF47616">
    <property type="entry name" value="GST C-terminal domain-like"/>
    <property type="match status" value="1"/>
</dbReference>
<evidence type="ECO:0000256" key="3">
    <source>
        <dbReference type="ARBA" id="ARBA00047960"/>
    </source>
</evidence>
<reference evidence="6 7" key="1">
    <citation type="journal article" date="2016" name="Front. Microbiol.">
        <title>Genomic Resource of Rice Seed Associated Bacteria.</title>
        <authorList>
            <person name="Midha S."/>
            <person name="Bansal K."/>
            <person name="Sharma S."/>
            <person name="Kumar N."/>
            <person name="Patil P.P."/>
            <person name="Chaudhry V."/>
            <person name="Patil P.B."/>
        </authorList>
    </citation>
    <scope>NUCLEOTIDE SEQUENCE [LARGE SCALE GENOMIC DNA]</scope>
    <source>
        <strain evidence="6 7">NS226</strain>
    </source>
</reference>
<comment type="similarity">
    <text evidence="4">Belongs to the GST superfamily.</text>
</comment>
<evidence type="ECO:0000256" key="4">
    <source>
        <dbReference type="RuleBase" id="RU003494"/>
    </source>
</evidence>
<evidence type="ECO:0000256" key="1">
    <source>
        <dbReference type="ARBA" id="ARBA00012452"/>
    </source>
</evidence>
<evidence type="ECO:0000313" key="6">
    <source>
        <dbReference type="EMBL" id="KTQ85395.1"/>
    </source>
</evidence>
<dbReference type="CDD" id="cd03189">
    <property type="entry name" value="GST_C_GTT1_like"/>
    <property type="match status" value="1"/>
</dbReference>
<dbReference type="Pfam" id="PF00043">
    <property type="entry name" value="GST_C"/>
    <property type="match status" value="1"/>
</dbReference>
<dbReference type="AlphaFoldDB" id="A0A175R3N8"/>
<dbReference type="InterPro" id="IPR040079">
    <property type="entry name" value="Glutathione_S-Trfase"/>
</dbReference>
<dbReference type="RefSeq" id="WP_058636455.1">
    <property type="nucleotide sequence ID" value="NZ_LDPZ01000060.1"/>
</dbReference>
<dbReference type="InterPro" id="IPR004045">
    <property type="entry name" value="Glutathione_S-Trfase_N"/>
</dbReference>
<name>A0A175R3N8_9HYPH</name>
<dbReference type="PROSITE" id="PS50404">
    <property type="entry name" value="GST_NTER"/>
    <property type="match status" value="1"/>
</dbReference>
<evidence type="ECO:0000313" key="7">
    <source>
        <dbReference type="Proteomes" id="UP000078272"/>
    </source>
</evidence>